<dbReference type="InterPro" id="IPR040708">
    <property type="entry name" value="DUF5636"/>
</dbReference>
<protein>
    <submittedName>
        <fullName evidence="2">Helicase</fullName>
    </submittedName>
</protein>
<reference evidence="3 5" key="2">
    <citation type="submission" date="2016-05" db="EMBL/GenBank/DDBJ databases">
        <authorList>
            <person name="Prochazka B."/>
            <person name="Indra A."/>
            <person name="Hasenberger P."/>
            <person name="Blaschitz M."/>
            <person name="Wagner L."/>
            <person name="Wewalka G."/>
            <person name="Sorschag S."/>
            <person name="Schmid D."/>
            <person name="Ruppitsch W."/>
        </authorList>
    </citation>
    <scope>NUCLEOTIDE SEQUENCE [LARGE SCALE GENOMIC DNA]</scope>
    <source>
        <strain evidence="3 5">974010_12</strain>
    </source>
</reference>
<dbReference type="GO" id="GO:0004386">
    <property type="term" value="F:helicase activity"/>
    <property type="evidence" value="ECO:0007669"/>
    <property type="project" value="UniProtKB-KW"/>
</dbReference>
<name>A0A0W0ULE7_9GAMM</name>
<feature type="domain" description="DUF5636" evidence="1">
    <location>
        <begin position="45"/>
        <end position="166"/>
    </location>
</feature>
<dbReference type="EMBL" id="LNYG01000013">
    <property type="protein sequence ID" value="KTD08591.1"/>
    <property type="molecule type" value="Genomic_DNA"/>
</dbReference>
<keyword evidence="5" id="KW-1185">Reference proteome</keyword>
<accession>A0A0W0ULE7</accession>
<dbReference type="Proteomes" id="UP000054715">
    <property type="component" value="Unassembled WGS sequence"/>
</dbReference>
<comment type="caution">
    <text evidence="2">The sequence shown here is derived from an EMBL/GenBank/DDBJ whole genome shotgun (WGS) entry which is preliminary data.</text>
</comment>
<keyword evidence="2" id="KW-0378">Hydrolase</keyword>
<evidence type="ECO:0000313" key="5">
    <source>
        <dbReference type="Proteomes" id="UP000093336"/>
    </source>
</evidence>
<keyword evidence="2" id="KW-0347">Helicase</keyword>
<sequence length="421" mass="48836">MAIEAIKEDNDTSKQFLTGCYLQYPQSYLKDYERIRIKIGEVANTHLLELEKKLQEFSKKHGKKHLLTSFFLSYFQDNGFNQGGEAFCIDKSQEQETRKLVNLPSCLPEVYGLLPDSSFAGILISQGYMFKDPGADVAHGEFSHLFQLYVIMEEHKQRPFLENNPVDLLRVSASLRNDHDFTPWIYIFDLTRPDFSSPIYWNTELLKISEQYFKNADLTMRIDSTLPLIHELLTKRANKRNPDFIDNPVFNQESINKPGFFSKYHIRNGLVLDDAVYLKDNLPMRKMEFDDVISEYEPLLRWLPIVASPTPCNTQISLLEQLYSLFPPSKLPPGLRARDPFNSIHDELLKLEPPKNGVLKHRKIMELLVNSLSKLPIRKENEKFAMALTTGIKLIINHDIQLKQQNQHIVQPTSSFKPLDY</sequence>
<dbReference type="PATRIC" id="fig|455.5.peg.2927"/>
<dbReference type="AlphaFoldDB" id="A0A0W0ULE7"/>
<keyword evidence="2" id="KW-0067">ATP-binding</keyword>
<dbReference type="Pfam" id="PF18686">
    <property type="entry name" value="DUF5636"/>
    <property type="match status" value="1"/>
</dbReference>
<dbReference type="Proteomes" id="UP000093336">
    <property type="component" value="Unassembled WGS sequence"/>
</dbReference>
<evidence type="ECO:0000313" key="3">
    <source>
        <dbReference type="EMBL" id="OCH96957.1"/>
    </source>
</evidence>
<dbReference type="OrthoDB" id="5647528at2"/>
<dbReference type="RefSeq" id="WP_058450599.1">
    <property type="nucleotide sequence ID" value="NZ_CAAAJF010000001.1"/>
</dbReference>
<dbReference type="EMBL" id="LYOZ01000052">
    <property type="protein sequence ID" value="OCH96957.1"/>
    <property type="molecule type" value="Genomic_DNA"/>
</dbReference>
<evidence type="ECO:0000313" key="2">
    <source>
        <dbReference type="EMBL" id="KTD08591.1"/>
    </source>
</evidence>
<evidence type="ECO:0000313" key="4">
    <source>
        <dbReference type="Proteomes" id="UP000054715"/>
    </source>
</evidence>
<evidence type="ECO:0000259" key="1">
    <source>
        <dbReference type="Pfam" id="PF18686"/>
    </source>
</evidence>
<gene>
    <name evidence="3" type="ORF">A8135_04790</name>
    <name evidence="2" type="ORF">Ljam_2786</name>
</gene>
<proteinExistence type="predicted"/>
<organism evidence="2 4">
    <name type="scientific">Legionella jamestowniensis</name>
    <dbReference type="NCBI Taxonomy" id="455"/>
    <lineage>
        <taxon>Bacteria</taxon>
        <taxon>Pseudomonadati</taxon>
        <taxon>Pseudomonadota</taxon>
        <taxon>Gammaproteobacteria</taxon>
        <taxon>Legionellales</taxon>
        <taxon>Legionellaceae</taxon>
        <taxon>Legionella</taxon>
    </lineage>
</organism>
<reference evidence="2 4" key="1">
    <citation type="submission" date="2015-11" db="EMBL/GenBank/DDBJ databases">
        <title>Genomic analysis of 38 Legionella species identifies large and diverse effector repertoires.</title>
        <authorList>
            <person name="Burstein D."/>
            <person name="Amaro F."/>
            <person name="Zusman T."/>
            <person name="Lifshitz Z."/>
            <person name="Cohen O."/>
            <person name="Gilbert J.A."/>
            <person name="Pupko T."/>
            <person name="Shuman H.A."/>
            <person name="Segal G."/>
        </authorList>
    </citation>
    <scope>NUCLEOTIDE SEQUENCE [LARGE SCALE GENOMIC DNA]</scope>
    <source>
        <strain evidence="2 4">JA-26-G1-E2</strain>
    </source>
</reference>
<keyword evidence="2" id="KW-0547">Nucleotide-binding</keyword>
<dbReference type="STRING" id="455.Ljam_2786"/>